<dbReference type="PANTHER" id="PTHR47976:SF15">
    <property type="entry name" value="G-TYPE LECTIN S-RECEPTOR-LIKE SERINE_THREONINE-PROTEIN KINASE RLK1"/>
    <property type="match status" value="1"/>
</dbReference>
<dbReference type="PANTHER" id="PTHR47976">
    <property type="entry name" value="G-TYPE LECTIN S-RECEPTOR-LIKE SERINE/THREONINE-PROTEIN KINASE SD2-5"/>
    <property type="match status" value="1"/>
</dbReference>
<evidence type="ECO:0000256" key="1">
    <source>
        <dbReference type="ARBA" id="ARBA00022729"/>
    </source>
</evidence>
<reference evidence="4" key="1">
    <citation type="submission" date="2018-01" db="EMBL/GenBank/DDBJ databases">
        <authorList>
            <person name="Mao J.F."/>
        </authorList>
    </citation>
    <scope>NUCLEOTIDE SEQUENCE</scope>
    <source>
        <strain evidence="4">Huo1</strain>
        <tissue evidence="4">Leaf</tissue>
    </source>
</reference>
<dbReference type="Gene3D" id="2.90.10.10">
    <property type="entry name" value="Bulb-type lectin domain"/>
    <property type="match status" value="1"/>
</dbReference>
<protein>
    <recommendedName>
        <fullName evidence="3">Bulb-type lectin domain-containing protein</fullName>
    </recommendedName>
</protein>
<evidence type="ECO:0000259" key="3">
    <source>
        <dbReference type="Pfam" id="PF01453"/>
    </source>
</evidence>
<gene>
    <name evidence="4" type="ORF">SASPL_106235</name>
</gene>
<accession>A0A8X9A9E1</accession>
<evidence type="ECO:0000313" key="5">
    <source>
        <dbReference type="Proteomes" id="UP000298416"/>
    </source>
</evidence>
<organism evidence="4">
    <name type="scientific">Salvia splendens</name>
    <name type="common">Scarlet sage</name>
    <dbReference type="NCBI Taxonomy" id="180675"/>
    <lineage>
        <taxon>Eukaryota</taxon>
        <taxon>Viridiplantae</taxon>
        <taxon>Streptophyta</taxon>
        <taxon>Embryophyta</taxon>
        <taxon>Tracheophyta</taxon>
        <taxon>Spermatophyta</taxon>
        <taxon>Magnoliopsida</taxon>
        <taxon>eudicotyledons</taxon>
        <taxon>Gunneridae</taxon>
        <taxon>Pentapetalae</taxon>
        <taxon>asterids</taxon>
        <taxon>lamiids</taxon>
        <taxon>Lamiales</taxon>
        <taxon>Lamiaceae</taxon>
        <taxon>Nepetoideae</taxon>
        <taxon>Mentheae</taxon>
        <taxon>Salviinae</taxon>
        <taxon>Salvia</taxon>
        <taxon>Salvia subgen. Calosphace</taxon>
        <taxon>core Calosphace</taxon>
    </lineage>
</organism>
<dbReference type="Proteomes" id="UP000298416">
    <property type="component" value="Unassembled WGS sequence"/>
</dbReference>
<dbReference type="AlphaFoldDB" id="A0A8X9A9E1"/>
<keyword evidence="2" id="KW-0325">Glycoprotein</keyword>
<reference evidence="4" key="2">
    <citation type="submission" date="2020-08" db="EMBL/GenBank/DDBJ databases">
        <title>Plant Genome Project.</title>
        <authorList>
            <person name="Zhang R.-G."/>
        </authorList>
    </citation>
    <scope>NUCLEOTIDE SEQUENCE</scope>
    <source>
        <strain evidence="4">Huo1</strain>
        <tissue evidence="4">Leaf</tissue>
    </source>
</reference>
<keyword evidence="5" id="KW-1185">Reference proteome</keyword>
<dbReference type="InterPro" id="IPR001480">
    <property type="entry name" value="Bulb-type_lectin_dom"/>
</dbReference>
<dbReference type="EMBL" id="PNBA02000002">
    <property type="protein sequence ID" value="KAG6434597.1"/>
    <property type="molecule type" value="Genomic_DNA"/>
</dbReference>
<dbReference type="SUPFAM" id="SSF51110">
    <property type="entry name" value="alpha-D-mannose-specific plant lectins"/>
    <property type="match status" value="1"/>
</dbReference>
<keyword evidence="1" id="KW-0732">Signal</keyword>
<evidence type="ECO:0000256" key="2">
    <source>
        <dbReference type="ARBA" id="ARBA00023180"/>
    </source>
</evidence>
<dbReference type="InterPro" id="IPR036426">
    <property type="entry name" value="Bulb-type_lectin_dom_sf"/>
</dbReference>
<comment type="caution">
    <text evidence="4">The sequence shown here is derived from an EMBL/GenBank/DDBJ whole genome shotgun (WGS) entry which is preliminary data.</text>
</comment>
<sequence length="136" mass="15286">MVRKKQLPSLVLNDPQGRLLYNTSTGGQVDHATFNDTGNLALRRRNSSILWESFRHPTDTILPTQTIELDEIPVSRKTEANYSIGRFYATAAIRVVFSSEAVISVVKRNGQEQVLSPSSIPPFSDNYYRATLDWDG</sequence>
<feature type="domain" description="Bulb-type lectin" evidence="3">
    <location>
        <begin position="9"/>
        <end position="71"/>
    </location>
</feature>
<name>A0A8X9A9E1_SALSN</name>
<evidence type="ECO:0000313" key="4">
    <source>
        <dbReference type="EMBL" id="KAG6434597.1"/>
    </source>
</evidence>
<dbReference type="InterPro" id="IPR051343">
    <property type="entry name" value="G-type_lectin_kinases/EP1-like"/>
</dbReference>
<dbReference type="Pfam" id="PF01453">
    <property type="entry name" value="B_lectin"/>
    <property type="match status" value="1"/>
</dbReference>
<proteinExistence type="predicted"/>